<reference evidence="1 2" key="1">
    <citation type="submission" date="2015-09" db="EMBL/GenBank/DDBJ databases">
        <authorList>
            <consortium name="Swine Surveillance"/>
        </authorList>
    </citation>
    <scope>NUCLEOTIDE SEQUENCE [LARGE SCALE GENOMIC DNA]</scope>
    <source>
        <strain evidence="1 2">CECT 7688</strain>
    </source>
</reference>
<dbReference type="OrthoDB" id="7772846at2"/>
<dbReference type="Proteomes" id="UP000054823">
    <property type="component" value="Unassembled WGS sequence"/>
</dbReference>
<dbReference type="EMBL" id="CYPW01000032">
    <property type="protein sequence ID" value="CUH53973.1"/>
    <property type="molecule type" value="Genomic_DNA"/>
</dbReference>
<accession>A0A0P1EU08</accession>
<dbReference type="RefSeq" id="WP_058241130.1">
    <property type="nucleotide sequence ID" value="NZ_CYPW01000032.1"/>
</dbReference>
<dbReference type="AlphaFoldDB" id="A0A0P1EU08"/>
<proteinExistence type="predicted"/>
<protein>
    <submittedName>
        <fullName evidence="1">Uncharacterized protein</fullName>
    </submittedName>
</protein>
<keyword evidence="2" id="KW-1185">Reference proteome</keyword>
<sequence length="125" mass="13731">MRALTLTKIRLFEGMWEGALTYTGDSGPTPEIEVTYLGEAVEGGSVQPAEAANTWQLKFPIPSESLSDGVQTIVITDRTTGDRLDAVSFIAGEALADDLRAEIDLLRAELDMLKRAFRRHCVETM</sequence>
<name>A0A0P1EU08_9RHOB</name>
<organism evidence="1 2">
    <name type="scientific">Shimia marina</name>
    <dbReference type="NCBI Taxonomy" id="321267"/>
    <lineage>
        <taxon>Bacteria</taxon>
        <taxon>Pseudomonadati</taxon>
        <taxon>Pseudomonadota</taxon>
        <taxon>Alphaproteobacteria</taxon>
        <taxon>Rhodobacterales</taxon>
        <taxon>Roseobacteraceae</taxon>
    </lineage>
</organism>
<evidence type="ECO:0000313" key="1">
    <source>
        <dbReference type="EMBL" id="CUH53973.1"/>
    </source>
</evidence>
<evidence type="ECO:0000313" key="2">
    <source>
        <dbReference type="Proteomes" id="UP000054823"/>
    </source>
</evidence>
<dbReference type="STRING" id="321267.SHM7688_03442"/>
<gene>
    <name evidence="1" type="ORF">SHM7688_03442</name>
</gene>